<dbReference type="eggNOG" id="ENOG5032S6V">
    <property type="taxonomic scope" value="Bacteria"/>
</dbReference>
<organism evidence="1 2">
    <name type="scientific">[Clostridium] methylpentosum DSM 5476</name>
    <dbReference type="NCBI Taxonomy" id="537013"/>
    <lineage>
        <taxon>Bacteria</taxon>
        <taxon>Bacillati</taxon>
        <taxon>Bacillota</taxon>
        <taxon>Clostridia</taxon>
        <taxon>Eubacteriales</taxon>
        <taxon>Oscillospiraceae</taxon>
        <taxon>Oscillospiraceae incertae sedis</taxon>
    </lineage>
</organism>
<dbReference type="STRING" id="537013.CLOSTMETH_02451"/>
<dbReference type="HOGENOM" id="CLU_109251_0_0_9"/>
<dbReference type="InterPro" id="IPR024211">
    <property type="entry name" value="DUF3841"/>
</dbReference>
<dbReference type="Proteomes" id="UP000003340">
    <property type="component" value="Unassembled WGS sequence"/>
</dbReference>
<evidence type="ECO:0000313" key="1">
    <source>
        <dbReference type="EMBL" id="EEG29914.1"/>
    </source>
</evidence>
<sequence length="206" mass="24457">MRLWSIQHQNAYRVLCEQGVLRANEQYLFPQGEFPLTHAYSWMIEEMKQRIGPPPHGVRFPIWAWVQWEGKRKARSIRQQGHASPGTPMVQLAIDLPDDQVVLSDFDLFHFCLMFCFIPSDEQQDRMFEEACSRAGVRESDLQLDYLQSPALSRLRQQAEHSWQKIFDLSFWNASLYGDPRRRTIQATFWELRIEQVRKVQKFIAR</sequence>
<evidence type="ECO:0008006" key="3">
    <source>
        <dbReference type="Google" id="ProtNLM"/>
    </source>
</evidence>
<protein>
    <recommendedName>
        <fullName evidence="3">DUF3841 domain-containing protein</fullName>
    </recommendedName>
</protein>
<dbReference type="AlphaFoldDB" id="C0EF12"/>
<reference evidence="1 2" key="2">
    <citation type="submission" date="2009-02" db="EMBL/GenBank/DDBJ databases">
        <title>Draft genome sequence of Clostridium methylpentosum (DSM 5476).</title>
        <authorList>
            <person name="Sudarsanam P."/>
            <person name="Ley R."/>
            <person name="Guruge J."/>
            <person name="Turnbaugh P.J."/>
            <person name="Mahowald M."/>
            <person name="Liep D."/>
            <person name="Gordon J."/>
        </authorList>
    </citation>
    <scope>NUCLEOTIDE SEQUENCE [LARGE SCALE GENOMIC DNA]</scope>
    <source>
        <strain evidence="1 2">DSM 5476</strain>
    </source>
</reference>
<comment type="caution">
    <text evidence="1">The sequence shown here is derived from an EMBL/GenBank/DDBJ whole genome shotgun (WGS) entry which is preliminary data.</text>
</comment>
<dbReference type="EMBL" id="ACEC01000082">
    <property type="protein sequence ID" value="EEG29914.1"/>
    <property type="molecule type" value="Genomic_DNA"/>
</dbReference>
<proteinExistence type="predicted"/>
<keyword evidence="2" id="KW-1185">Reference proteome</keyword>
<accession>C0EF12</accession>
<evidence type="ECO:0000313" key="2">
    <source>
        <dbReference type="Proteomes" id="UP000003340"/>
    </source>
</evidence>
<gene>
    <name evidence="1" type="ORF">CLOSTMETH_02451</name>
</gene>
<reference evidence="1 2" key="1">
    <citation type="submission" date="2009-01" db="EMBL/GenBank/DDBJ databases">
        <authorList>
            <person name="Fulton L."/>
            <person name="Clifton S."/>
            <person name="Fulton B."/>
            <person name="Xu J."/>
            <person name="Minx P."/>
            <person name="Pepin K.H."/>
            <person name="Johnson M."/>
            <person name="Bhonagiri V."/>
            <person name="Nash W.E."/>
            <person name="Mardis E.R."/>
            <person name="Wilson R.K."/>
        </authorList>
    </citation>
    <scope>NUCLEOTIDE SEQUENCE [LARGE SCALE GENOMIC DNA]</scope>
    <source>
        <strain evidence="1 2">DSM 5476</strain>
    </source>
</reference>
<name>C0EF12_9FIRM</name>
<dbReference type="Pfam" id="PF12952">
    <property type="entry name" value="DUF3841"/>
    <property type="match status" value="1"/>
</dbReference>